<dbReference type="AlphaFoldDB" id="A9I4I3"/>
<dbReference type="NCBIfam" id="TIGR00051">
    <property type="entry name" value="YbgC/FadM family acyl-CoA thioesterase"/>
    <property type="match status" value="1"/>
</dbReference>
<dbReference type="CDD" id="cd00586">
    <property type="entry name" value="4HBT"/>
    <property type="match status" value="1"/>
</dbReference>
<evidence type="ECO:0000256" key="1">
    <source>
        <dbReference type="ARBA" id="ARBA00005953"/>
    </source>
</evidence>
<name>A9I4I3_BORPD</name>
<gene>
    <name evidence="4" type="ordered locus">Bpet0662</name>
</gene>
<dbReference type="Pfam" id="PF03061">
    <property type="entry name" value="4HBT"/>
    <property type="match status" value="1"/>
</dbReference>
<protein>
    <recommendedName>
        <fullName evidence="3">Thioesterase domain-containing protein</fullName>
    </recommendedName>
</protein>
<dbReference type="Gene3D" id="3.10.129.10">
    <property type="entry name" value="Hotdog Thioesterase"/>
    <property type="match status" value="1"/>
</dbReference>
<dbReference type="KEGG" id="bpt:Bpet0662"/>
<dbReference type="InterPro" id="IPR006683">
    <property type="entry name" value="Thioestr_dom"/>
</dbReference>
<evidence type="ECO:0000313" key="4">
    <source>
        <dbReference type="EMBL" id="CAP40994.1"/>
    </source>
</evidence>
<dbReference type="eggNOG" id="COG0824">
    <property type="taxonomic scope" value="Bacteria"/>
</dbReference>
<dbReference type="EMBL" id="AM902716">
    <property type="protein sequence ID" value="CAP40994.1"/>
    <property type="molecule type" value="Genomic_DNA"/>
</dbReference>
<organism evidence="4 5">
    <name type="scientific">Bordetella petrii (strain ATCC BAA-461 / DSM 12804 / CCUG 43448 / CIP 107267 / Se-1111R)</name>
    <dbReference type="NCBI Taxonomy" id="340100"/>
    <lineage>
        <taxon>Bacteria</taxon>
        <taxon>Pseudomonadati</taxon>
        <taxon>Pseudomonadota</taxon>
        <taxon>Betaproteobacteria</taxon>
        <taxon>Burkholderiales</taxon>
        <taxon>Alcaligenaceae</taxon>
        <taxon>Bordetella</taxon>
    </lineage>
</organism>
<dbReference type="FunFam" id="3.10.129.10:FF:000004">
    <property type="entry name" value="Tol-pal system-associated acyl-CoA thioesterase"/>
    <property type="match status" value="1"/>
</dbReference>
<evidence type="ECO:0000259" key="3">
    <source>
        <dbReference type="Pfam" id="PF03061"/>
    </source>
</evidence>
<dbReference type="InterPro" id="IPR014166">
    <property type="entry name" value="Tol-Pal_acyl-CoA_thioesterase"/>
</dbReference>
<feature type="domain" description="Thioesterase" evidence="3">
    <location>
        <begin position="71"/>
        <end position="154"/>
    </location>
</feature>
<evidence type="ECO:0000256" key="2">
    <source>
        <dbReference type="ARBA" id="ARBA00022801"/>
    </source>
</evidence>
<dbReference type="InterPro" id="IPR029069">
    <property type="entry name" value="HotDog_dom_sf"/>
</dbReference>
<keyword evidence="5" id="KW-1185">Reference proteome</keyword>
<dbReference type="SUPFAM" id="SSF54637">
    <property type="entry name" value="Thioesterase/thiol ester dehydrase-isomerase"/>
    <property type="match status" value="1"/>
</dbReference>
<dbReference type="PANTHER" id="PTHR31793">
    <property type="entry name" value="4-HYDROXYBENZOYL-COA THIOESTERASE FAMILY MEMBER"/>
    <property type="match status" value="1"/>
</dbReference>
<comment type="similarity">
    <text evidence="1">Belongs to the 4-hydroxybenzoyl-CoA thioesterase family.</text>
</comment>
<dbReference type="Proteomes" id="UP000001225">
    <property type="component" value="Chromosome"/>
</dbReference>
<reference evidence="4 5" key="1">
    <citation type="journal article" date="2008" name="BMC Genomics">
        <title>The missing link: Bordetella petrii is endowed with both the metabolic versatility of environmental bacteria and virulence traits of pathogenic Bordetellae.</title>
        <authorList>
            <person name="Gross R."/>
            <person name="Guzman C.A."/>
            <person name="Sebaihia M."/>
            <person name="Martins Dos Santos V.A."/>
            <person name="Pieper D.H."/>
            <person name="Koebnik R."/>
            <person name="Lechner M."/>
            <person name="Bartels D."/>
            <person name="Buhrmester J."/>
            <person name="Choudhuri J.V."/>
            <person name="Ebensen T."/>
            <person name="Gaigalat L."/>
            <person name="Herrmann S."/>
            <person name="Khachane A.N."/>
            <person name="Larisch C."/>
            <person name="Link S."/>
            <person name="Linke B."/>
            <person name="Meyer F."/>
            <person name="Mormann S."/>
            <person name="Nakunst D."/>
            <person name="Rueckert C."/>
            <person name="Schneiker-Bekel S."/>
            <person name="Schulze K."/>
            <person name="Vorhoelter F.J."/>
            <person name="Yevsa T."/>
            <person name="Engle J.T."/>
            <person name="Goldman W.E."/>
            <person name="Puehler A."/>
            <person name="Goebel U.B."/>
            <person name="Goesmann A."/>
            <person name="Bloecker H."/>
            <person name="Kaiser O."/>
            <person name="Martinez-Arias R."/>
        </authorList>
    </citation>
    <scope>NUCLEOTIDE SEQUENCE [LARGE SCALE GENOMIC DNA]</scope>
    <source>
        <strain evidence="5">ATCC BAA-461 / DSM 12804 / CCUG 43448 / CIP 107267 / Se-1111R</strain>
    </source>
</reference>
<dbReference type="STRING" id="94624.Bpet0662"/>
<keyword evidence="2" id="KW-0378">Hydrolase</keyword>
<proteinExistence type="inferred from homology"/>
<accession>A9I4I3</accession>
<dbReference type="PANTHER" id="PTHR31793:SF37">
    <property type="entry name" value="ACYL-COA THIOESTER HYDROLASE YBGC"/>
    <property type="match status" value="1"/>
</dbReference>
<dbReference type="InterPro" id="IPR006684">
    <property type="entry name" value="YbgC/YbaW"/>
</dbReference>
<dbReference type="NCBIfam" id="TIGR02799">
    <property type="entry name" value="thio_ybgC"/>
    <property type="match status" value="1"/>
</dbReference>
<evidence type="ECO:0000313" key="5">
    <source>
        <dbReference type="Proteomes" id="UP000001225"/>
    </source>
</evidence>
<dbReference type="GO" id="GO:0047617">
    <property type="term" value="F:fatty acyl-CoA hydrolase activity"/>
    <property type="evidence" value="ECO:0007669"/>
    <property type="project" value="TreeGrafter"/>
</dbReference>
<dbReference type="InterPro" id="IPR050563">
    <property type="entry name" value="4-hydroxybenzoyl-CoA_TE"/>
</dbReference>
<sequence>MWWNCRPVAKARLRKSPPDQPWNRCLPSWKHCRLPGPVPGNREAAIPIVIEPKSAESVLNVRVYYEDTDAGGVVFYANYLKFLERARTEWLRALGVEQSALAESEGRLFVVHSLDMSYRKPARLDDYLTIRSRVTRVGRASIHFAQRAERDGELLAQGNIQVCCVDAVHLRPAALPAVVRTKLESLQE</sequence>